<dbReference type="Proteomes" id="UP000032414">
    <property type="component" value="Chromosome I"/>
</dbReference>
<dbReference type="STRING" id="451.B6N58_08000"/>
<dbReference type="EMBL" id="LN614830">
    <property type="protein sequence ID" value="CEG60820.1"/>
    <property type="molecule type" value="Genomic_DNA"/>
</dbReference>
<keyword evidence="1" id="KW-1133">Transmembrane helix</keyword>
<dbReference type="KEGG" id="tmc:LMI_1515"/>
<evidence type="ECO:0000256" key="1">
    <source>
        <dbReference type="SAM" id="Phobius"/>
    </source>
</evidence>
<evidence type="ECO:0000313" key="3">
    <source>
        <dbReference type="EMBL" id="SCY14213.1"/>
    </source>
</evidence>
<dbReference type="HOGENOM" id="CLU_1738251_0_0_6"/>
<feature type="transmembrane region" description="Helical" evidence="1">
    <location>
        <begin position="12"/>
        <end position="34"/>
    </location>
</feature>
<dbReference type="AlphaFoldDB" id="A0A098GFQ6"/>
<name>A0A098GFQ6_LEGMI</name>
<keyword evidence="5" id="KW-1185">Reference proteome</keyword>
<reference evidence="3 5" key="3">
    <citation type="submission" date="2016-10" db="EMBL/GenBank/DDBJ databases">
        <authorList>
            <person name="Varghese N."/>
            <person name="Submissions S."/>
        </authorList>
    </citation>
    <scope>NUCLEOTIDE SEQUENCE [LARGE SCALE GENOMIC DNA]</scope>
    <source>
        <strain evidence="3 5">ATCC 33218</strain>
    </source>
</reference>
<evidence type="ECO:0000313" key="4">
    <source>
        <dbReference type="Proteomes" id="UP000032414"/>
    </source>
</evidence>
<protein>
    <recommendedName>
        <fullName evidence="6">Transmembrane protein</fullName>
    </recommendedName>
</protein>
<accession>A0A098GFQ6</accession>
<sequence length="148" mass="17221">MERDRFQQHGMLFVVGLMCLLASLSLFAFGFYILPYLLWNWSYGVPAFVLNLREWYKEAYEFTESGSAWMVFFTFIIPAIITGLISQFSSNYIENEIYHLNEEKTEKRSEIKSDVQETLSFGLKVFLLIILVLVVVTLVEWLVAPPTV</sequence>
<dbReference type="RefSeq" id="WP_045099169.1">
    <property type="nucleotide sequence ID" value="NZ_CP020614.1"/>
</dbReference>
<feature type="transmembrane region" description="Helical" evidence="1">
    <location>
        <begin position="121"/>
        <end position="144"/>
    </location>
</feature>
<reference evidence="2" key="2">
    <citation type="submission" date="2014-09" db="EMBL/GenBank/DDBJ databases">
        <authorList>
            <person name="GOMEZ-VALERO Laura"/>
        </authorList>
    </citation>
    <scope>NUCLEOTIDE SEQUENCE</scope>
    <source>
        <strain evidence="2">ATCC33218</strain>
    </source>
</reference>
<reference evidence="4" key="1">
    <citation type="submission" date="2014-09" db="EMBL/GenBank/DDBJ databases">
        <authorList>
            <person name="Gomez-Valero L."/>
        </authorList>
    </citation>
    <scope>NUCLEOTIDE SEQUENCE [LARGE SCALE GENOMIC DNA]</scope>
    <source>
        <strain evidence="4">ATCC33218</strain>
    </source>
</reference>
<keyword evidence="1" id="KW-0812">Transmembrane</keyword>
<dbReference type="EMBL" id="FMVN01000004">
    <property type="protein sequence ID" value="SCY14213.1"/>
    <property type="molecule type" value="Genomic_DNA"/>
</dbReference>
<evidence type="ECO:0008006" key="6">
    <source>
        <dbReference type="Google" id="ProtNLM"/>
    </source>
</evidence>
<keyword evidence="1" id="KW-0472">Membrane</keyword>
<evidence type="ECO:0000313" key="2">
    <source>
        <dbReference type="EMBL" id="CEG60820.1"/>
    </source>
</evidence>
<evidence type="ECO:0000313" key="5">
    <source>
        <dbReference type="Proteomes" id="UP000182998"/>
    </source>
</evidence>
<dbReference type="PATRIC" id="fig|451.8.peg.2119"/>
<dbReference type="Proteomes" id="UP000182998">
    <property type="component" value="Unassembled WGS sequence"/>
</dbReference>
<organism evidence="2 4">
    <name type="scientific">Legionella micdadei</name>
    <name type="common">Tatlockia micdadei</name>
    <dbReference type="NCBI Taxonomy" id="451"/>
    <lineage>
        <taxon>Bacteria</taxon>
        <taxon>Pseudomonadati</taxon>
        <taxon>Pseudomonadota</taxon>
        <taxon>Gammaproteobacteria</taxon>
        <taxon>Legionellales</taxon>
        <taxon>Legionellaceae</taxon>
        <taxon>Legionella</taxon>
    </lineage>
</organism>
<proteinExistence type="predicted"/>
<gene>
    <name evidence="2" type="ORF">LMI_1515</name>
    <name evidence="3" type="ORF">SAMN02982997_00937</name>
</gene>
<feature type="transmembrane region" description="Helical" evidence="1">
    <location>
        <begin position="66"/>
        <end position="85"/>
    </location>
</feature>